<dbReference type="EMBL" id="ACYT02000093">
    <property type="protein sequence ID" value="EFF78714.1"/>
    <property type="molecule type" value="Genomic_DNA"/>
</dbReference>
<name>D4U2B2_9ACTO</name>
<feature type="region of interest" description="Disordered" evidence="1">
    <location>
        <begin position="113"/>
        <end position="136"/>
    </location>
</feature>
<reference evidence="3 4" key="1">
    <citation type="submission" date="2009-10" db="EMBL/GenBank/DDBJ databases">
        <authorList>
            <person name="Weinstock G."/>
            <person name="Sodergren E."/>
            <person name="Clifton S."/>
            <person name="Fulton L."/>
            <person name="Fulton B."/>
            <person name="Courtney L."/>
            <person name="Fronick C."/>
            <person name="Harrison M."/>
            <person name="Strong C."/>
            <person name="Farmer C."/>
            <person name="Delahaunty K."/>
            <person name="Markovic C."/>
            <person name="Hall O."/>
            <person name="Minx P."/>
            <person name="Tomlinson C."/>
            <person name="Mitreva M."/>
            <person name="Nelson J."/>
            <person name="Hou S."/>
            <person name="Wollam A."/>
            <person name="Pepin K.H."/>
            <person name="Johnson M."/>
            <person name="Bhonagiri V."/>
            <person name="Nash W.E."/>
            <person name="Warren W."/>
            <person name="Chinwalla A."/>
            <person name="Mardis E.R."/>
            <person name="Wilson R.K."/>
        </authorList>
    </citation>
    <scope>NUCLEOTIDE SEQUENCE [LARGE SCALE GENOMIC DNA]</scope>
    <source>
        <strain evidence="3 4">F0309</strain>
    </source>
</reference>
<proteinExistence type="predicted"/>
<organism evidence="3 4">
    <name type="scientific">Schaalia odontolytica F0309</name>
    <dbReference type="NCBI Taxonomy" id="649742"/>
    <lineage>
        <taxon>Bacteria</taxon>
        <taxon>Bacillati</taxon>
        <taxon>Actinomycetota</taxon>
        <taxon>Actinomycetes</taxon>
        <taxon>Actinomycetales</taxon>
        <taxon>Actinomycetaceae</taxon>
        <taxon>Schaalia</taxon>
    </lineage>
</organism>
<protein>
    <submittedName>
        <fullName evidence="3">Uncharacterized protein</fullName>
    </submittedName>
</protein>
<dbReference type="RefSeq" id="WP_003797247.1">
    <property type="nucleotide sequence ID" value="NZ_GG753642.1"/>
</dbReference>
<dbReference type="HOGENOM" id="CLU_1811676_0_0_11"/>
<evidence type="ECO:0000313" key="4">
    <source>
        <dbReference type="Proteomes" id="UP000003150"/>
    </source>
</evidence>
<dbReference type="AlphaFoldDB" id="D4U2B2"/>
<dbReference type="PATRIC" id="fig|649742.3.peg.1891"/>
<feature type="chain" id="PRO_5003063407" evidence="2">
    <location>
        <begin position="33"/>
        <end position="142"/>
    </location>
</feature>
<comment type="caution">
    <text evidence="3">The sequence shown here is derived from an EMBL/GenBank/DDBJ whole genome shotgun (WGS) entry which is preliminary data.</text>
</comment>
<feature type="signal peptide" evidence="2">
    <location>
        <begin position="1"/>
        <end position="32"/>
    </location>
</feature>
<keyword evidence="2" id="KW-0732">Signal</keyword>
<sequence length="142" mass="14466">MTFLRPRLAAALTMTVAAAAASSLTLVGTARADDAQSGAQSDSQSGLSWVPGTTLALANSKSVEASSVSASTLTFASSMSEQTKIFVLSSGSSDAILIKSGDWYGIIDGGEDADLPDGSDPRYPVRSGTAAATNTSTEWLLQ</sequence>
<accession>D4U2B2</accession>
<evidence type="ECO:0000313" key="3">
    <source>
        <dbReference type="EMBL" id="EFF78714.1"/>
    </source>
</evidence>
<gene>
    <name evidence="3" type="ORF">HMPREF0970_02357</name>
</gene>
<dbReference type="Proteomes" id="UP000003150">
    <property type="component" value="Unassembled WGS sequence"/>
</dbReference>
<evidence type="ECO:0000256" key="1">
    <source>
        <dbReference type="SAM" id="MobiDB-lite"/>
    </source>
</evidence>
<evidence type="ECO:0000256" key="2">
    <source>
        <dbReference type="SAM" id="SignalP"/>
    </source>
</evidence>